<sequence length="275" mass="30671">MENLIINFAPTGMIPTKKQTPYVPISPKEIIDDVSNSTKFGVSIAHLHARDDQGAPTYRKEVYEEIIYGIREKHPDLILVTTTSGRNYNEFEKRSAVLELTGDLKPDMASLTLSSLNFPKTASINSPEMILKLAEKMQNNGIKPELEVFDLGMINFAKYMIKKGLLTPPYYFNILLGNISSAQAKLNHLALLISELPDQSYYSLTGIGDTQKSMVGLGVLMADGVRIGLEDNIWLDKKKNILAKNSDLLERVVNLAKAYERNIASPLEVKSKLKL</sequence>
<evidence type="ECO:0000256" key="1">
    <source>
        <dbReference type="ARBA" id="ARBA00001947"/>
    </source>
</evidence>
<evidence type="ECO:0000256" key="4">
    <source>
        <dbReference type="ARBA" id="ARBA00022833"/>
    </source>
</evidence>
<keyword evidence="3" id="KW-0479">Metal-binding</keyword>
<dbReference type="InterPro" id="IPR008567">
    <property type="entry name" value="BKACE"/>
</dbReference>
<protein>
    <submittedName>
        <fullName evidence="5">3-keto-5-aminohexanoate cleavage protein</fullName>
    </submittedName>
</protein>
<gene>
    <name evidence="5" type="ORF">JR050_11210</name>
</gene>
<keyword evidence="2" id="KW-0808">Transferase</keyword>
<proteinExistence type="predicted"/>
<dbReference type="Pfam" id="PF05853">
    <property type="entry name" value="BKACE"/>
    <property type="match status" value="1"/>
</dbReference>
<reference evidence="5 6" key="1">
    <citation type="submission" date="2021-02" db="EMBL/GenBank/DDBJ databases">
        <title>Bacillus sp. RD4P76, an endophyte from a halophyte.</title>
        <authorList>
            <person name="Sun J.-Q."/>
        </authorList>
    </citation>
    <scope>NUCLEOTIDE SEQUENCE [LARGE SCALE GENOMIC DNA]</scope>
    <source>
        <strain evidence="5 6">RD4P76</strain>
    </source>
</reference>
<dbReference type="RefSeq" id="WP_204203581.1">
    <property type="nucleotide sequence ID" value="NZ_JAFELM010000030.1"/>
</dbReference>
<evidence type="ECO:0000313" key="6">
    <source>
        <dbReference type="Proteomes" id="UP001518925"/>
    </source>
</evidence>
<evidence type="ECO:0000256" key="2">
    <source>
        <dbReference type="ARBA" id="ARBA00022679"/>
    </source>
</evidence>
<organism evidence="5 6">
    <name type="scientific">Bacillus suaedaesalsae</name>
    <dbReference type="NCBI Taxonomy" id="2810349"/>
    <lineage>
        <taxon>Bacteria</taxon>
        <taxon>Bacillati</taxon>
        <taxon>Bacillota</taxon>
        <taxon>Bacilli</taxon>
        <taxon>Bacillales</taxon>
        <taxon>Bacillaceae</taxon>
        <taxon>Bacillus</taxon>
    </lineage>
</organism>
<evidence type="ECO:0000313" key="5">
    <source>
        <dbReference type="EMBL" id="MBM6618227.1"/>
    </source>
</evidence>
<dbReference type="Proteomes" id="UP001518925">
    <property type="component" value="Unassembled WGS sequence"/>
</dbReference>
<accession>A0ABS2DIA0</accession>
<dbReference type="PANTHER" id="PTHR37418:SF2">
    <property type="entry name" value="3-KETO-5-AMINOHEXANOATE CLEAVAGE ENZYME"/>
    <property type="match status" value="1"/>
</dbReference>
<dbReference type="PANTHER" id="PTHR37418">
    <property type="entry name" value="3-KETO-5-AMINOHEXANOATE CLEAVAGE ENZYME-RELATED"/>
    <property type="match status" value="1"/>
</dbReference>
<comment type="caution">
    <text evidence="5">The sequence shown here is derived from an EMBL/GenBank/DDBJ whole genome shotgun (WGS) entry which is preliminary data.</text>
</comment>
<comment type="cofactor">
    <cofactor evidence="1">
        <name>Zn(2+)</name>
        <dbReference type="ChEBI" id="CHEBI:29105"/>
    </cofactor>
</comment>
<name>A0ABS2DIA0_9BACI</name>
<keyword evidence="6" id="KW-1185">Reference proteome</keyword>
<keyword evidence="4" id="KW-0862">Zinc</keyword>
<evidence type="ECO:0000256" key="3">
    <source>
        <dbReference type="ARBA" id="ARBA00022723"/>
    </source>
</evidence>
<dbReference type="Gene3D" id="3.20.20.70">
    <property type="entry name" value="Aldolase class I"/>
    <property type="match status" value="1"/>
</dbReference>
<dbReference type="InterPro" id="IPR013785">
    <property type="entry name" value="Aldolase_TIM"/>
</dbReference>
<dbReference type="EMBL" id="JAFELM010000030">
    <property type="protein sequence ID" value="MBM6618227.1"/>
    <property type="molecule type" value="Genomic_DNA"/>
</dbReference>